<proteinExistence type="inferred from homology"/>
<dbReference type="FunFam" id="3.40.640.10:FF:000033">
    <property type="entry name" value="Aspartate aminotransferase"/>
    <property type="match status" value="1"/>
</dbReference>
<keyword evidence="3 6" id="KW-0032">Aminotransferase</keyword>
<dbReference type="InterPro" id="IPR004839">
    <property type="entry name" value="Aminotransferase_I/II_large"/>
</dbReference>
<dbReference type="SUPFAM" id="SSF53383">
    <property type="entry name" value="PLP-dependent transferases"/>
    <property type="match status" value="1"/>
</dbReference>
<dbReference type="InterPro" id="IPR015424">
    <property type="entry name" value="PyrdxlP-dep_Trfase"/>
</dbReference>
<protein>
    <recommendedName>
        <fullName evidence="6">Aminotransferase</fullName>
        <ecNumber evidence="6">2.6.1.-</ecNumber>
    </recommendedName>
</protein>
<evidence type="ECO:0000256" key="6">
    <source>
        <dbReference type="RuleBase" id="RU000481"/>
    </source>
</evidence>
<dbReference type="PROSITE" id="PS00105">
    <property type="entry name" value="AA_TRANSFER_CLASS_1"/>
    <property type="match status" value="1"/>
</dbReference>
<name>A0A9D1NA11_9FIRM</name>
<dbReference type="PANTHER" id="PTHR46383:SF3">
    <property type="entry name" value="ASPARTATE AMINOTRANSFERASE-RELATED"/>
    <property type="match status" value="1"/>
</dbReference>
<evidence type="ECO:0000256" key="3">
    <source>
        <dbReference type="ARBA" id="ARBA00022576"/>
    </source>
</evidence>
<dbReference type="PANTHER" id="PTHR46383">
    <property type="entry name" value="ASPARTATE AMINOTRANSFERASE"/>
    <property type="match status" value="1"/>
</dbReference>
<sequence>MDYSSKLNPVARDMKPSGIRKFFEIAATRKDCISLGVGEPDFVTPEKFSRAGINSILEGKTQYTANAGLIQLRRAISEYLDGFIGVHYDPASEIIVTVGASEGLDAAFRAICAPGDEILVPEPCFVCYAPLVSLTGATPVPVRCTIENEFKLDAAALEAAITPRTKAVVVAFPNNPTGGIMEKSDLEKIAPVILKHDLMVFSDEIYGELVYGGAKFTSIASLEGMRERTIVLSGFSKAFAMTGWRLGYICAPRPIMDVVYKIHQYAIMCAPTAAQYAALAALEVSMGDGFLEVSEMRAKYDERRRYLVDRLNALGLTCFEPRGAFYAFPCVASTGMDGEQFALALLDAKNVAVVPGSAFGDSGKDFVRISYAYSVDAIKTALDKIEEFLAELKK</sequence>
<dbReference type="Gene3D" id="3.40.640.10">
    <property type="entry name" value="Type I PLP-dependent aspartate aminotransferase-like (Major domain)"/>
    <property type="match status" value="1"/>
</dbReference>
<evidence type="ECO:0000256" key="5">
    <source>
        <dbReference type="ARBA" id="ARBA00022898"/>
    </source>
</evidence>
<comment type="similarity">
    <text evidence="2 6">Belongs to the class-I pyridoxal-phosphate-dependent aminotransferase family.</text>
</comment>
<accession>A0A9D1NA11</accession>
<reference evidence="8" key="2">
    <citation type="journal article" date="2021" name="PeerJ">
        <title>Extensive microbial diversity within the chicken gut microbiome revealed by metagenomics and culture.</title>
        <authorList>
            <person name="Gilroy R."/>
            <person name="Ravi A."/>
            <person name="Getino M."/>
            <person name="Pursley I."/>
            <person name="Horton D.L."/>
            <person name="Alikhan N.F."/>
            <person name="Baker D."/>
            <person name="Gharbi K."/>
            <person name="Hall N."/>
            <person name="Watson M."/>
            <person name="Adriaenssens E.M."/>
            <person name="Foster-Nyarko E."/>
            <person name="Jarju S."/>
            <person name="Secka A."/>
            <person name="Antonio M."/>
            <person name="Oren A."/>
            <person name="Chaudhuri R.R."/>
            <person name="La Ragione R."/>
            <person name="Hildebrand F."/>
            <person name="Pallen M.J."/>
        </authorList>
    </citation>
    <scope>NUCLEOTIDE SEQUENCE</scope>
    <source>
        <strain evidence="8">10406</strain>
    </source>
</reference>
<feature type="domain" description="Aminotransferase class I/classII large" evidence="7">
    <location>
        <begin position="30"/>
        <end position="385"/>
    </location>
</feature>
<dbReference type="GO" id="GO:0006520">
    <property type="term" value="P:amino acid metabolic process"/>
    <property type="evidence" value="ECO:0007669"/>
    <property type="project" value="InterPro"/>
</dbReference>
<dbReference type="CDD" id="cd00609">
    <property type="entry name" value="AAT_like"/>
    <property type="match status" value="1"/>
</dbReference>
<keyword evidence="4 6" id="KW-0808">Transferase</keyword>
<evidence type="ECO:0000313" key="8">
    <source>
        <dbReference type="EMBL" id="HIU99189.1"/>
    </source>
</evidence>
<evidence type="ECO:0000256" key="4">
    <source>
        <dbReference type="ARBA" id="ARBA00022679"/>
    </source>
</evidence>
<dbReference type="InterPro" id="IPR015421">
    <property type="entry name" value="PyrdxlP-dep_Trfase_major"/>
</dbReference>
<dbReference type="EMBL" id="DVOE01000076">
    <property type="protein sequence ID" value="HIU99189.1"/>
    <property type="molecule type" value="Genomic_DNA"/>
</dbReference>
<comment type="cofactor">
    <cofactor evidence="1 6">
        <name>pyridoxal 5'-phosphate</name>
        <dbReference type="ChEBI" id="CHEBI:597326"/>
    </cofactor>
</comment>
<dbReference type="EC" id="2.6.1.-" evidence="6"/>
<dbReference type="GO" id="GO:0008483">
    <property type="term" value="F:transaminase activity"/>
    <property type="evidence" value="ECO:0007669"/>
    <property type="project" value="UniProtKB-KW"/>
</dbReference>
<evidence type="ECO:0000259" key="7">
    <source>
        <dbReference type="Pfam" id="PF00155"/>
    </source>
</evidence>
<evidence type="ECO:0000313" key="9">
    <source>
        <dbReference type="Proteomes" id="UP000886857"/>
    </source>
</evidence>
<dbReference type="InterPro" id="IPR050596">
    <property type="entry name" value="AspAT/PAT-like"/>
</dbReference>
<dbReference type="InterPro" id="IPR015422">
    <property type="entry name" value="PyrdxlP-dep_Trfase_small"/>
</dbReference>
<dbReference type="Proteomes" id="UP000886857">
    <property type="component" value="Unassembled WGS sequence"/>
</dbReference>
<dbReference type="Pfam" id="PF00155">
    <property type="entry name" value="Aminotran_1_2"/>
    <property type="match status" value="1"/>
</dbReference>
<dbReference type="Gene3D" id="3.90.1150.10">
    <property type="entry name" value="Aspartate Aminotransferase, domain 1"/>
    <property type="match status" value="1"/>
</dbReference>
<gene>
    <name evidence="8" type="ORF">IAC73_05045</name>
</gene>
<reference evidence="8" key="1">
    <citation type="submission" date="2020-10" db="EMBL/GenBank/DDBJ databases">
        <authorList>
            <person name="Gilroy R."/>
        </authorList>
    </citation>
    <scope>NUCLEOTIDE SEQUENCE</scope>
    <source>
        <strain evidence="8">10406</strain>
    </source>
</reference>
<evidence type="ECO:0000256" key="1">
    <source>
        <dbReference type="ARBA" id="ARBA00001933"/>
    </source>
</evidence>
<comment type="caution">
    <text evidence="8">The sequence shown here is derived from an EMBL/GenBank/DDBJ whole genome shotgun (WGS) entry which is preliminary data.</text>
</comment>
<keyword evidence="5" id="KW-0663">Pyridoxal phosphate</keyword>
<dbReference type="InterPro" id="IPR004838">
    <property type="entry name" value="NHTrfase_class1_PyrdxlP-BS"/>
</dbReference>
<dbReference type="AlphaFoldDB" id="A0A9D1NA11"/>
<evidence type="ECO:0000256" key="2">
    <source>
        <dbReference type="ARBA" id="ARBA00007441"/>
    </source>
</evidence>
<dbReference type="GO" id="GO:0030170">
    <property type="term" value="F:pyridoxal phosphate binding"/>
    <property type="evidence" value="ECO:0007669"/>
    <property type="project" value="InterPro"/>
</dbReference>
<organism evidence="8 9">
    <name type="scientific">Candidatus Limadaptatus stercoripullorum</name>
    <dbReference type="NCBI Taxonomy" id="2840846"/>
    <lineage>
        <taxon>Bacteria</taxon>
        <taxon>Bacillati</taxon>
        <taxon>Bacillota</taxon>
        <taxon>Clostridia</taxon>
        <taxon>Eubacteriales</taxon>
        <taxon>Candidatus Limadaptatus</taxon>
    </lineage>
</organism>